<dbReference type="Pfam" id="PF13413">
    <property type="entry name" value="HTH_25"/>
    <property type="match status" value="1"/>
</dbReference>
<dbReference type="CDD" id="cd00093">
    <property type="entry name" value="HTH_XRE"/>
    <property type="match status" value="1"/>
</dbReference>
<reference evidence="2 3" key="1">
    <citation type="journal article" date="2016" name="Nat. Commun.">
        <title>Thousands of microbial genomes shed light on interconnected biogeochemical processes in an aquifer system.</title>
        <authorList>
            <person name="Anantharaman K."/>
            <person name="Brown C.T."/>
            <person name="Hug L.A."/>
            <person name="Sharon I."/>
            <person name="Castelle C.J."/>
            <person name="Probst A.J."/>
            <person name="Thomas B.C."/>
            <person name="Singh A."/>
            <person name="Wilkins M.J."/>
            <person name="Karaoz U."/>
            <person name="Brodie E.L."/>
            <person name="Williams K.H."/>
            <person name="Hubbard S.S."/>
            <person name="Banfield J.F."/>
        </authorList>
    </citation>
    <scope>NUCLEOTIDE SEQUENCE [LARGE SCALE GENOMIC DNA]</scope>
</reference>
<gene>
    <name evidence="2" type="ORF">A2819_02580</name>
</gene>
<dbReference type="Proteomes" id="UP000176431">
    <property type="component" value="Unassembled WGS sequence"/>
</dbReference>
<feature type="transmembrane region" description="Helical" evidence="1">
    <location>
        <begin position="135"/>
        <end position="153"/>
    </location>
</feature>
<keyword evidence="1" id="KW-1133">Transmembrane helix</keyword>
<evidence type="ECO:0000313" key="2">
    <source>
        <dbReference type="EMBL" id="OGD25613.1"/>
    </source>
</evidence>
<dbReference type="SUPFAM" id="SSF47413">
    <property type="entry name" value="lambda repressor-like DNA-binding domains"/>
    <property type="match status" value="1"/>
</dbReference>
<dbReference type="EMBL" id="MEYK01000007">
    <property type="protein sequence ID" value="OGD25613.1"/>
    <property type="molecule type" value="Genomic_DNA"/>
</dbReference>
<organism evidence="2 3">
    <name type="scientific">Candidatus Azambacteria bacterium RIFCSPHIGHO2_01_FULL_40_24</name>
    <dbReference type="NCBI Taxonomy" id="1797301"/>
    <lineage>
        <taxon>Bacteria</taxon>
        <taxon>Candidatus Azamiibacteriota</taxon>
    </lineage>
</organism>
<name>A0A1F5B4R3_9BACT</name>
<dbReference type="PANTHER" id="PTHR34475:SF1">
    <property type="entry name" value="CYTOSKELETON PROTEIN RODZ"/>
    <property type="match status" value="1"/>
</dbReference>
<dbReference type="AlphaFoldDB" id="A0A1F5B4R3"/>
<dbReference type="InterPro" id="IPR010982">
    <property type="entry name" value="Lambda_DNA-bd_dom_sf"/>
</dbReference>
<keyword evidence="1" id="KW-0812">Transmembrane</keyword>
<comment type="caution">
    <text evidence="2">The sequence shown here is derived from an EMBL/GenBank/DDBJ whole genome shotgun (WGS) entry which is preliminary data.</text>
</comment>
<protein>
    <recommendedName>
        <fullName evidence="4">HTH cro/C1-type domain-containing protein</fullName>
    </recommendedName>
</protein>
<proteinExistence type="predicted"/>
<dbReference type="InterPro" id="IPR050400">
    <property type="entry name" value="Bact_Cytoskel_RodZ"/>
</dbReference>
<dbReference type="GO" id="GO:0003677">
    <property type="term" value="F:DNA binding"/>
    <property type="evidence" value="ECO:0007669"/>
    <property type="project" value="InterPro"/>
</dbReference>
<dbReference type="InterPro" id="IPR001387">
    <property type="entry name" value="Cro/C1-type_HTH"/>
</dbReference>
<evidence type="ECO:0000313" key="3">
    <source>
        <dbReference type="Proteomes" id="UP000176431"/>
    </source>
</evidence>
<keyword evidence="1" id="KW-0472">Membrane</keyword>
<dbReference type="InterPro" id="IPR013783">
    <property type="entry name" value="Ig-like_fold"/>
</dbReference>
<accession>A0A1F5B4R3</accession>
<evidence type="ECO:0000256" key="1">
    <source>
        <dbReference type="SAM" id="Phobius"/>
    </source>
</evidence>
<evidence type="ECO:0008006" key="4">
    <source>
        <dbReference type="Google" id="ProtNLM"/>
    </source>
</evidence>
<dbReference type="Gene3D" id="2.60.40.10">
    <property type="entry name" value="Immunoglobulins"/>
    <property type="match status" value="1"/>
</dbReference>
<dbReference type="PANTHER" id="PTHR34475">
    <property type="match status" value="1"/>
</dbReference>
<dbReference type="Pfam" id="PF09136">
    <property type="entry name" value="Glucodextran_B"/>
    <property type="match status" value="1"/>
</dbReference>
<sequence length="242" mass="27430">MKTKLSENLKNEELLKTPVQKTGLAEFLKRKRQEKNLTLDRLSDLTKIQLYHLEALESGQFEKLPPTVYCVGIFKRLSKFLDADENEIIETYKNKIESSTLTAPSDSAYSNFPFQTGNTPIAKKKSYFILTPSKLMMFSGGLLLILLSSYLWYQFNFLMGPPNLIIKPSEDAITKEETILINGRTDNGIDLTINGENTYVDSKGGFEKNIQLATGVNIIEIKAVNNFGKVSTIIRQIFRETQ</sequence>
<dbReference type="Gene3D" id="1.10.260.40">
    <property type="entry name" value="lambda repressor-like DNA-binding domains"/>
    <property type="match status" value="1"/>
</dbReference>